<feature type="region of interest" description="Disordered" evidence="1">
    <location>
        <begin position="550"/>
        <end position="607"/>
    </location>
</feature>
<organism evidence="2 3">
    <name type="scientific">Gymnopus androsaceus JB14</name>
    <dbReference type="NCBI Taxonomy" id="1447944"/>
    <lineage>
        <taxon>Eukaryota</taxon>
        <taxon>Fungi</taxon>
        <taxon>Dikarya</taxon>
        <taxon>Basidiomycota</taxon>
        <taxon>Agaricomycotina</taxon>
        <taxon>Agaricomycetes</taxon>
        <taxon>Agaricomycetidae</taxon>
        <taxon>Agaricales</taxon>
        <taxon>Marasmiineae</taxon>
        <taxon>Omphalotaceae</taxon>
        <taxon>Gymnopus</taxon>
    </lineage>
</organism>
<gene>
    <name evidence="2" type="ORF">BT96DRAFT_997784</name>
</gene>
<feature type="compositionally biased region" description="Polar residues" evidence="1">
    <location>
        <begin position="426"/>
        <end position="435"/>
    </location>
</feature>
<protein>
    <recommendedName>
        <fullName evidence="4">Ubiquitin-like protease family profile domain-containing protein</fullName>
    </recommendedName>
</protein>
<evidence type="ECO:0000256" key="1">
    <source>
        <dbReference type="SAM" id="MobiDB-lite"/>
    </source>
</evidence>
<dbReference type="InterPro" id="IPR038765">
    <property type="entry name" value="Papain-like_cys_pep_sf"/>
</dbReference>
<evidence type="ECO:0008006" key="4">
    <source>
        <dbReference type="Google" id="ProtNLM"/>
    </source>
</evidence>
<accession>A0A6A4HDC5</accession>
<dbReference type="AlphaFoldDB" id="A0A6A4HDC5"/>
<evidence type="ECO:0000313" key="3">
    <source>
        <dbReference type="Proteomes" id="UP000799118"/>
    </source>
</evidence>
<feature type="region of interest" description="Disordered" evidence="1">
    <location>
        <begin position="401"/>
        <end position="472"/>
    </location>
</feature>
<keyword evidence="3" id="KW-1185">Reference proteome</keyword>
<dbReference type="OrthoDB" id="2979847at2759"/>
<evidence type="ECO:0000313" key="2">
    <source>
        <dbReference type="EMBL" id="KAE9395284.1"/>
    </source>
</evidence>
<name>A0A6A4HDC5_9AGAR</name>
<reference evidence="2" key="1">
    <citation type="journal article" date="2019" name="Environ. Microbiol.">
        <title>Fungal ecological strategies reflected in gene transcription - a case study of two litter decomposers.</title>
        <authorList>
            <person name="Barbi F."/>
            <person name="Kohler A."/>
            <person name="Barry K."/>
            <person name="Baskaran P."/>
            <person name="Daum C."/>
            <person name="Fauchery L."/>
            <person name="Ihrmark K."/>
            <person name="Kuo A."/>
            <person name="LaButti K."/>
            <person name="Lipzen A."/>
            <person name="Morin E."/>
            <person name="Grigoriev I.V."/>
            <person name="Henrissat B."/>
            <person name="Lindahl B."/>
            <person name="Martin F."/>
        </authorList>
    </citation>
    <scope>NUCLEOTIDE SEQUENCE</scope>
    <source>
        <strain evidence="2">JB14</strain>
    </source>
</reference>
<dbReference type="SUPFAM" id="SSF54001">
    <property type="entry name" value="Cysteine proteinases"/>
    <property type="match status" value="1"/>
</dbReference>
<dbReference type="Proteomes" id="UP000799118">
    <property type="component" value="Unassembled WGS sequence"/>
</dbReference>
<proteinExistence type="predicted"/>
<sequence>MDPTSTGQGKLYKKAPKSIKAAVKQTLAIPTSIRSEILPDENLSILDLLTFPLPNEPAVTTKHGLTATSFFSQSPPDSTPAAQLLTKLRHLPIPPQKLIRAAVSNARQLIMDGAQSVIYAHISTGAMTKFPLWVIMFWEEVLDAQVKSKDPWSQAKAWLDKKLKEKKKNGRVEERKKAEEVLEMLGLLPWKMAKVGLSDCELISTLARFLSKQYTSGSNQNDILELLCIGVSSDLNLVSRYCVEDSGFIPKLLEAFNNHKVHEYSSHPQYTWIWNLGHDLFNKGQGEFEEHWVSVHINFAEKCLMFDDPLTKDPPVKLHNICLWWINQHDTSDYTVEELPITRQEDGYSCGPLTSNTDANAVVPAEEALIPTRSVDLYRMQLFCKLRDQILEARVIEQDIRSAGKSDSDSDSGLPDVVKDEDQSRDTIPSASSFIFTFPPSPIDPQDADRQPSSMSPLPIDPQDVDHQPSSMSLIDLSPEKHVHQLEPSSSYTTGEATVEKILASSSSLHIAGNMMEEDTAKKKPKLMTDFFGHVTAEEKAKIDQMEWEELHETMEEKHAQKKDDAIKRKAEQRADWRKRQQKHRELVKSKKKEAVTGTEESKAGGK</sequence>
<dbReference type="EMBL" id="ML769534">
    <property type="protein sequence ID" value="KAE9395284.1"/>
    <property type="molecule type" value="Genomic_DNA"/>
</dbReference>